<comment type="similarity">
    <text evidence="1">Belongs to the ABC transporter superfamily.</text>
</comment>
<sequence length="313" mass="34253">MSRAEPVIEARALRKRYGSFEAVRGIDFTVERGQCFGFLGPNGAGKSTTMRMLYRATPVGAGALRILGHDATTGAEDRAIKRRLGVVPQDINLDERLSARENLRIFARFYGLRGRAADARVAELLAFAELEERAEAPVETLSGGLKRRVQIARGLLGKPAILVLDEPTTGLDPQVRNALWERLARLKHEHTTLVLTTHYMDEAEKLCDQLVIMDRGLVVASGTPEALIAAHVPGFAVELRAAEHARIAALERELGPRAQTAGRLADRLLLFTDDGEGLLRHVLGEHPDVVATLRRSTLEDVFVRITGHGLGAD</sequence>
<name>D0LJQ2_HALO1</name>
<evidence type="ECO:0000256" key="2">
    <source>
        <dbReference type="ARBA" id="ARBA00022448"/>
    </source>
</evidence>
<dbReference type="RefSeq" id="WP_012829224.1">
    <property type="nucleotide sequence ID" value="NC_013440.1"/>
</dbReference>
<dbReference type="PANTHER" id="PTHR42711">
    <property type="entry name" value="ABC TRANSPORTER ATP-BINDING PROTEIN"/>
    <property type="match status" value="1"/>
</dbReference>
<evidence type="ECO:0000313" key="7">
    <source>
        <dbReference type="EMBL" id="ACY16626.1"/>
    </source>
</evidence>
<dbReference type="KEGG" id="hoh:Hoch_4128"/>
<keyword evidence="3" id="KW-0536">Nodulation</keyword>
<dbReference type="eggNOG" id="COG1131">
    <property type="taxonomic scope" value="Bacteria"/>
</dbReference>
<keyword evidence="4" id="KW-0547">Nucleotide-binding</keyword>
<keyword evidence="8" id="KW-1185">Reference proteome</keyword>
<evidence type="ECO:0000256" key="3">
    <source>
        <dbReference type="ARBA" id="ARBA00022458"/>
    </source>
</evidence>
<dbReference type="Proteomes" id="UP000001880">
    <property type="component" value="Chromosome"/>
</dbReference>
<evidence type="ECO:0000256" key="5">
    <source>
        <dbReference type="ARBA" id="ARBA00022840"/>
    </source>
</evidence>
<proteinExistence type="inferred from homology"/>
<dbReference type="PANTHER" id="PTHR42711:SF5">
    <property type="entry name" value="ABC TRANSPORTER ATP-BINDING PROTEIN NATA"/>
    <property type="match status" value="1"/>
</dbReference>
<dbReference type="AlphaFoldDB" id="D0LJQ2"/>
<dbReference type="GO" id="GO:0016887">
    <property type="term" value="F:ATP hydrolysis activity"/>
    <property type="evidence" value="ECO:0007669"/>
    <property type="project" value="InterPro"/>
</dbReference>
<dbReference type="PROSITE" id="PS50893">
    <property type="entry name" value="ABC_TRANSPORTER_2"/>
    <property type="match status" value="1"/>
</dbReference>
<dbReference type="STRING" id="502025.Hoch_4128"/>
<reference evidence="7 8" key="1">
    <citation type="journal article" date="2010" name="Stand. Genomic Sci.">
        <title>Complete genome sequence of Haliangium ochraceum type strain (SMP-2).</title>
        <authorList>
            <consortium name="US DOE Joint Genome Institute (JGI-PGF)"/>
            <person name="Ivanova N."/>
            <person name="Daum C."/>
            <person name="Lang E."/>
            <person name="Abt B."/>
            <person name="Kopitz M."/>
            <person name="Saunders E."/>
            <person name="Lapidus A."/>
            <person name="Lucas S."/>
            <person name="Glavina Del Rio T."/>
            <person name="Nolan M."/>
            <person name="Tice H."/>
            <person name="Copeland A."/>
            <person name="Cheng J.F."/>
            <person name="Chen F."/>
            <person name="Bruce D."/>
            <person name="Goodwin L."/>
            <person name="Pitluck S."/>
            <person name="Mavromatis K."/>
            <person name="Pati A."/>
            <person name="Mikhailova N."/>
            <person name="Chen A."/>
            <person name="Palaniappan K."/>
            <person name="Land M."/>
            <person name="Hauser L."/>
            <person name="Chang Y.J."/>
            <person name="Jeffries C.D."/>
            <person name="Detter J.C."/>
            <person name="Brettin T."/>
            <person name="Rohde M."/>
            <person name="Goker M."/>
            <person name="Bristow J."/>
            <person name="Markowitz V."/>
            <person name="Eisen J.A."/>
            <person name="Hugenholtz P."/>
            <person name="Kyrpides N.C."/>
            <person name="Klenk H.P."/>
        </authorList>
    </citation>
    <scope>NUCLEOTIDE SEQUENCE [LARGE SCALE GENOMIC DNA]</scope>
    <source>
        <strain evidence="8">DSM 14365 / CIP 107738 / JCM 11303 / AJ 13395 / SMP-2</strain>
    </source>
</reference>
<dbReference type="GO" id="GO:0005524">
    <property type="term" value="F:ATP binding"/>
    <property type="evidence" value="ECO:0007669"/>
    <property type="project" value="UniProtKB-KW"/>
</dbReference>
<evidence type="ECO:0000256" key="1">
    <source>
        <dbReference type="ARBA" id="ARBA00005417"/>
    </source>
</evidence>
<keyword evidence="2" id="KW-0813">Transport</keyword>
<organism evidence="7 8">
    <name type="scientific">Haliangium ochraceum (strain DSM 14365 / JCM 11303 / SMP-2)</name>
    <dbReference type="NCBI Taxonomy" id="502025"/>
    <lineage>
        <taxon>Bacteria</taxon>
        <taxon>Pseudomonadati</taxon>
        <taxon>Myxococcota</taxon>
        <taxon>Polyangia</taxon>
        <taxon>Haliangiales</taxon>
        <taxon>Kofleriaceae</taxon>
        <taxon>Haliangium</taxon>
    </lineage>
</organism>
<dbReference type="Gene3D" id="3.40.50.300">
    <property type="entry name" value="P-loop containing nucleotide triphosphate hydrolases"/>
    <property type="match status" value="1"/>
</dbReference>
<accession>D0LJQ2</accession>
<dbReference type="SUPFAM" id="SSF52540">
    <property type="entry name" value="P-loop containing nucleoside triphosphate hydrolases"/>
    <property type="match status" value="1"/>
</dbReference>
<dbReference type="HOGENOM" id="CLU_000604_1_2_7"/>
<keyword evidence="5" id="KW-0067">ATP-binding</keyword>
<feature type="domain" description="ABC transporter" evidence="6">
    <location>
        <begin position="8"/>
        <end position="240"/>
    </location>
</feature>
<gene>
    <name evidence="7" type="ordered locus">Hoch_4128</name>
</gene>
<dbReference type="SMART" id="SM00382">
    <property type="entry name" value="AAA"/>
    <property type="match status" value="1"/>
</dbReference>
<dbReference type="InterPro" id="IPR050763">
    <property type="entry name" value="ABC_transporter_ATP-binding"/>
</dbReference>
<evidence type="ECO:0000259" key="6">
    <source>
        <dbReference type="PROSITE" id="PS50893"/>
    </source>
</evidence>
<dbReference type="InterPro" id="IPR027417">
    <property type="entry name" value="P-loop_NTPase"/>
</dbReference>
<protein>
    <submittedName>
        <fullName evidence="7">ABC transporter related protein</fullName>
    </submittedName>
</protein>
<evidence type="ECO:0000256" key="4">
    <source>
        <dbReference type="ARBA" id="ARBA00022741"/>
    </source>
</evidence>
<dbReference type="InterPro" id="IPR003593">
    <property type="entry name" value="AAA+_ATPase"/>
</dbReference>
<dbReference type="OrthoDB" id="9809450at2"/>
<evidence type="ECO:0000313" key="8">
    <source>
        <dbReference type="Proteomes" id="UP000001880"/>
    </source>
</evidence>
<dbReference type="EMBL" id="CP001804">
    <property type="protein sequence ID" value="ACY16626.1"/>
    <property type="molecule type" value="Genomic_DNA"/>
</dbReference>
<dbReference type="InterPro" id="IPR003439">
    <property type="entry name" value="ABC_transporter-like_ATP-bd"/>
</dbReference>
<dbReference type="Pfam" id="PF00005">
    <property type="entry name" value="ABC_tran"/>
    <property type="match status" value="1"/>
</dbReference>